<protein>
    <submittedName>
        <fullName evidence="1">Uncharacterized protein</fullName>
    </submittedName>
</protein>
<organism evidence="1">
    <name type="scientific">marine sediment metagenome</name>
    <dbReference type="NCBI Taxonomy" id="412755"/>
    <lineage>
        <taxon>unclassified sequences</taxon>
        <taxon>metagenomes</taxon>
        <taxon>ecological metagenomes</taxon>
    </lineage>
</organism>
<accession>A0A0F9DR85</accession>
<proteinExistence type="predicted"/>
<reference evidence="1" key="1">
    <citation type="journal article" date="2015" name="Nature">
        <title>Complex archaea that bridge the gap between prokaryotes and eukaryotes.</title>
        <authorList>
            <person name="Spang A."/>
            <person name="Saw J.H."/>
            <person name="Jorgensen S.L."/>
            <person name="Zaremba-Niedzwiedzka K."/>
            <person name="Martijn J."/>
            <person name="Lind A.E."/>
            <person name="van Eijk R."/>
            <person name="Schleper C."/>
            <person name="Guy L."/>
            <person name="Ettema T.J."/>
        </authorList>
    </citation>
    <scope>NUCLEOTIDE SEQUENCE</scope>
</reference>
<sequence>MNKLWIEHSYDVAKRYREDSRIYDSELEGYKYLDTIGLFETSWMTFEHGPDNDDYGYP</sequence>
<comment type="caution">
    <text evidence="1">The sequence shown here is derived from an EMBL/GenBank/DDBJ whole genome shotgun (WGS) entry which is preliminary data.</text>
</comment>
<dbReference type="EMBL" id="LAZR01040452">
    <property type="protein sequence ID" value="KKL14453.1"/>
    <property type="molecule type" value="Genomic_DNA"/>
</dbReference>
<gene>
    <name evidence="1" type="ORF">LCGC14_2515500</name>
</gene>
<evidence type="ECO:0000313" key="1">
    <source>
        <dbReference type="EMBL" id="KKL14453.1"/>
    </source>
</evidence>
<name>A0A0F9DR85_9ZZZZ</name>
<dbReference type="AlphaFoldDB" id="A0A0F9DR85"/>